<dbReference type="GO" id="GO:0003697">
    <property type="term" value="F:single-stranded DNA binding"/>
    <property type="evidence" value="ECO:0007669"/>
    <property type="project" value="InterPro"/>
</dbReference>
<protein>
    <recommendedName>
        <fullName evidence="7">ImmA/IrrE family metallo-endopeptidase</fullName>
    </recommendedName>
</protein>
<accession>A0AAV3BTJ6</accession>
<dbReference type="Proteomes" id="UP000004342">
    <property type="component" value="Unassembled WGS sequence"/>
</dbReference>
<dbReference type="Pfam" id="PF08401">
    <property type="entry name" value="ArdcN"/>
    <property type="match status" value="1"/>
</dbReference>
<dbReference type="InterPro" id="IPR041045">
    <property type="entry name" value="LPD25"/>
</dbReference>
<organism evidence="5 6">
    <name type="scientific">Clostridium perfringens B str. ATCC 3626</name>
    <dbReference type="NCBI Taxonomy" id="451754"/>
    <lineage>
        <taxon>Bacteria</taxon>
        <taxon>Bacillati</taxon>
        <taxon>Bacillota</taxon>
        <taxon>Clostridia</taxon>
        <taxon>Eubacteriales</taxon>
        <taxon>Clostridiaceae</taxon>
        <taxon>Clostridium</taxon>
    </lineage>
</organism>
<dbReference type="Pfam" id="PF06114">
    <property type="entry name" value="Peptidase_M78"/>
    <property type="match status" value="1"/>
</dbReference>
<comment type="caution">
    <text evidence="5">The sequence shown here is derived from an EMBL/GenBank/DDBJ whole genome shotgun (WGS) entry which is preliminary data.</text>
</comment>
<evidence type="ECO:0000259" key="4">
    <source>
        <dbReference type="Pfam" id="PF18840"/>
    </source>
</evidence>
<sequence>MAYKKKEYKSSKSQEEKRKDIDLLVKQADEKIDKVFSSPNDLKEYLSFMTKFHNYSYRNSILIEEQFRGAVAVGSFAFWKEKGYSVNKGEKGIKILVPTKLGDRFIAEDGIIKLISKANEKEKQLIKSGELETLEGAIKFKQGYVFDVSQTNMPSSELPKIFPNKWLEGDVKNYKAFYKSLENVASKIGVKIIEPKTELGLVKGVSYISTREVALNPRNSELQNVKTLIHELAHAKLHTVETRDNYTKAEKEFQAEMVALSVSSYFGINTEEYSLRYLSEWTKNATFKDKEKLLKEVSTTVKEYVEIMEDSLNTERELTKENELVNSLSDKNIKNESELNLEMEGEMDFESGKFIEIKDDKKNLYKVKNNENEGEKSMINLEKEYELFRMFDEDGKRELKTVKDMLNVREDIESIYPYEEAMGIFESGGYRTEIYYYEQYKFAKITDINYRGTYEIYTYGEFENNADYQEYRRELMEKLVKDKDFLIFKENEKLIDALVENVSKLDTAKSNIRPYFKDGFDREKVFDIEKIKYEIELKGIEKVANDLNVFALYYGVEEDRNYTVMEFKDYLNDNIVEEVKREIVIEKINSIMLERDEMLDELREYSNNLEDKSFLGKVTDFLNSYIEKIKGAIENLREVFENENIKESEKNINELDLEFEGEEFNINDFNSNTIVTSNEMVNEILACDRYELLNKFESEMTQEDNIFLKSRGFSLEPIMDRFLDTIKDFDFDMEFEEFKFSNFLEETINGIKESEYEHYLDETISERHEMSVIGEEEYRATYGENTVIDNKEGLYVKLYSDYLDIDKDKMYSLDENVDYRNFKLNAGEEFKIKDYINGDIVIEVDGKEQSVSFSLLLEETSFSNIIENKSNEKNMYRSELIENHFNDLGLSQEGKEKWITDYFNENNIQDKLRDNLVKQEEFLEVLENKFYIDYDIEMLKDQMECFGKGETSDYYGNYHENDLSEEEKKLEQETEKRMEAEFNSLNEQLKLKEIEVSKFDNRLNNFVETVGKNVDKFEKVFNIEYNSRSEIEISANEILNSDIEKMEVLKDRIDKEKGLGRDQSKDCRIDYGILKTFSERFNEKVELLDKLGINHAGIEKIDKEEIVKYSEKAKFPEVGEVKIFKSESMHFKENQILTFNEANSLFEKEEAYVRDLKREYEKKGEYYPYEKVKGEVKINDNVDFEFRYDIGEGEFYNLADLLERKLSNTNHQYAIKDFLIEKGVRENDKEERGINDIVSNLNYEKEEELER</sequence>
<gene>
    <name evidence="5" type="ORF">AC1_0679</name>
</gene>
<keyword evidence="1" id="KW-0175">Coiled coil</keyword>
<feature type="domain" description="N-terminal" evidence="3">
    <location>
        <begin position="43"/>
        <end position="146"/>
    </location>
</feature>
<proteinExistence type="predicted"/>
<feature type="coiled-coil region" evidence="1">
    <location>
        <begin position="588"/>
        <end position="665"/>
    </location>
</feature>
<dbReference type="InterPro" id="IPR010359">
    <property type="entry name" value="IrrE_HExxH"/>
</dbReference>
<name>A0AAV3BTJ6_CLOPF</name>
<evidence type="ECO:0000313" key="5">
    <source>
        <dbReference type="EMBL" id="EDT23802.1"/>
    </source>
</evidence>
<evidence type="ECO:0008006" key="7">
    <source>
        <dbReference type="Google" id="ProtNLM"/>
    </source>
</evidence>
<feature type="domain" description="IrrE N-terminal-like" evidence="2">
    <location>
        <begin position="186"/>
        <end position="283"/>
    </location>
</feature>
<dbReference type="RefSeq" id="WP_003457683.1">
    <property type="nucleotide sequence ID" value="NZ_ABDV01000012.1"/>
</dbReference>
<evidence type="ECO:0000259" key="2">
    <source>
        <dbReference type="Pfam" id="PF06114"/>
    </source>
</evidence>
<reference evidence="5 6" key="1">
    <citation type="submission" date="2007-07" db="EMBL/GenBank/DDBJ databases">
        <title>Annotation of Clostridium perfringens B str. ATCC 3626.</title>
        <authorList>
            <person name="Paulsen I."/>
            <person name="Sebastian Y."/>
        </authorList>
    </citation>
    <scope>NUCLEOTIDE SEQUENCE [LARGE SCALE GENOMIC DNA]</scope>
    <source>
        <strain evidence="6">B str. ATCC 3626</strain>
    </source>
</reference>
<dbReference type="EMBL" id="ABDV01000012">
    <property type="protein sequence ID" value="EDT23802.1"/>
    <property type="molecule type" value="Genomic_DNA"/>
</dbReference>
<evidence type="ECO:0000259" key="3">
    <source>
        <dbReference type="Pfam" id="PF08401"/>
    </source>
</evidence>
<evidence type="ECO:0000256" key="1">
    <source>
        <dbReference type="SAM" id="Coils"/>
    </source>
</evidence>
<dbReference type="InterPro" id="IPR013610">
    <property type="entry name" value="ArdC_N"/>
</dbReference>
<feature type="coiled-coil region" evidence="1">
    <location>
        <begin position="961"/>
        <end position="995"/>
    </location>
</feature>
<dbReference type="Pfam" id="PF18840">
    <property type="entry name" value="LPD25"/>
    <property type="match status" value="1"/>
</dbReference>
<evidence type="ECO:0000313" key="6">
    <source>
        <dbReference type="Proteomes" id="UP000004342"/>
    </source>
</evidence>
<dbReference type="AlphaFoldDB" id="A0AAV3BTJ6"/>
<feature type="domain" description="Large polyvalent protein associated" evidence="4">
    <location>
        <begin position="1121"/>
        <end position="1206"/>
    </location>
</feature>